<name>A0A3S4KAX4_SALET</name>
<sequence>MTHYARRGDIRRFVIKCRVDNQASKRSRTAQTILRWRAVMKQAEYLNGDYHDVNMYARIIDAD</sequence>
<dbReference type="Gene3D" id="3.40.630.30">
    <property type="match status" value="1"/>
</dbReference>
<dbReference type="EC" id="2.3.1.-" evidence="1"/>
<dbReference type="GO" id="GO:0016746">
    <property type="term" value="F:acyltransferase activity"/>
    <property type="evidence" value="ECO:0007669"/>
    <property type="project" value="UniProtKB-KW"/>
</dbReference>
<dbReference type="AlphaFoldDB" id="A0A3S4KAX4"/>
<keyword evidence="1" id="KW-0012">Acyltransferase</keyword>
<evidence type="ECO:0000313" key="1">
    <source>
        <dbReference type="EMBL" id="VEB59310.1"/>
    </source>
</evidence>
<evidence type="ECO:0000313" key="2">
    <source>
        <dbReference type="Proteomes" id="UP000269208"/>
    </source>
</evidence>
<dbReference type="EMBL" id="LR134190">
    <property type="protein sequence ID" value="VEB59310.1"/>
    <property type="molecule type" value="Genomic_DNA"/>
</dbReference>
<gene>
    <name evidence="1" type="primary">rimL_2</name>
    <name evidence="1" type="ORF">NCTC6754_05857</name>
</gene>
<protein>
    <submittedName>
        <fullName evidence="1">Ribosomal-protein-L7/L12-serine acetyltransferase</fullName>
        <ecNumber evidence="1">2.3.1.-</ecNumber>
    </submittedName>
</protein>
<dbReference type="Proteomes" id="UP000269208">
    <property type="component" value="Chromosome"/>
</dbReference>
<keyword evidence="1" id="KW-0808">Transferase</keyword>
<reference evidence="1 2" key="1">
    <citation type="submission" date="2018-12" db="EMBL/GenBank/DDBJ databases">
        <authorList>
            <consortium name="Pathogen Informatics"/>
        </authorList>
    </citation>
    <scope>NUCLEOTIDE SEQUENCE [LARGE SCALE GENOMIC DNA]</scope>
    <source>
        <strain evidence="1 2">NCTC6754</strain>
    </source>
</reference>
<proteinExistence type="predicted"/>
<organism evidence="1 2">
    <name type="scientific">Salmonella enterica I</name>
    <dbReference type="NCBI Taxonomy" id="59201"/>
    <lineage>
        <taxon>Bacteria</taxon>
        <taxon>Pseudomonadati</taxon>
        <taxon>Pseudomonadota</taxon>
        <taxon>Gammaproteobacteria</taxon>
        <taxon>Enterobacterales</taxon>
        <taxon>Enterobacteriaceae</taxon>
        <taxon>Salmonella</taxon>
    </lineage>
</organism>
<accession>A0A3S4KAX4</accession>